<feature type="signal peptide" evidence="2">
    <location>
        <begin position="1"/>
        <end position="20"/>
    </location>
</feature>
<accession>A0ABR4PL63</accession>
<evidence type="ECO:0000256" key="1">
    <source>
        <dbReference type="ARBA" id="ARBA00023002"/>
    </source>
</evidence>
<dbReference type="Gene3D" id="3.50.50.60">
    <property type="entry name" value="FAD/NAD(P)-binding domain"/>
    <property type="match status" value="1"/>
</dbReference>
<name>A0ABR4PL63_9HELO</name>
<evidence type="ECO:0000256" key="2">
    <source>
        <dbReference type="SAM" id="SignalP"/>
    </source>
</evidence>
<evidence type="ECO:0000313" key="4">
    <source>
        <dbReference type="Proteomes" id="UP001629113"/>
    </source>
</evidence>
<proteinExistence type="predicted"/>
<sequence>MKFSLLNSLGLTLLPCAALALDISNANGTDSRVCDIISRDVCVIGGGSSGTYAAIRLREEGKSVVVIEKTGRLGGHTDTYTDPVTGVKVDYGVVVFHNETLVRDYFARFNISMVAAALDGTVPVTTLYYDLRTGTLSSYVPGDPSAGLAAYGAELAKYPYVETGFDLPDPVPQDLLLPFGDFAQKYSAIQSAVPLIFSFAQGLGDLLAQPTLYVFKNFGSDILQMLATNGFIVTAVHDNSLLYERAAVSLGPDVLFNSAIIAMQRGDDTAQIDIKTNAGTVQANCEKVLVTIPPKLNNLNGFDLSPEELQLFGQFGNSGYYTGLIRNSGIPNNVSVQNHGDDTPYNLTPLPGPYAFSYTASPDLLDVKYGSNTSLSDDFVKADILQSLERIQLPGKDTSAVPEFAAFASHTPFELTVSAEAISNGFYRDLYALQGQRGTYYTGAAFHTHDSSLLWQFTEALLPLIVA</sequence>
<protein>
    <submittedName>
        <fullName evidence="3">Flavin-containing superfamily Amine oxidase</fullName>
    </submittedName>
</protein>
<dbReference type="PANTHER" id="PTHR43734:SF7">
    <property type="entry name" value="4,4'-DIAPONEUROSPORENE OXYGENASE"/>
    <property type="match status" value="1"/>
</dbReference>
<gene>
    <name evidence="3" type="ORF">PVAG01_03344</name>
</gene>
<keyword evidence="4" id="KW-1185">Reference proteome</keyword>
<dbReference type="Gene3D" id="1.10.405.20">
    <property type="match status" value="1"/>
</dbReference>
<evidence type="ECO:0000313" key="3">
    <source>
        <dbReference type="EMBL" id="KAL3424063.1"/>
    </source>
</evidence>
<keyword evidence="2" id="KW-0732">Signal</keyword>
<dbReference type="PANTHER" id="PTHR43734">
    <property type="entry name" value="PHYTOENE DESATURASE"/>
    <property type="match status" value="1"/>
</dbReference>
<reference evidence="3 4" key="1">
    <citation type="submission" date="2024-06" db="EMBL/GenBank/DDBJ databases">
        <title>Complete genome of Phlyctema vagabunda strain 19-DSS-EL-015.</title>
        <authorList>
            <person name="Fiorenzani C."/>
        </authorList>
    </citation>
    <scope>NUCLEOTIDE SEQUENCE [LARGE SCALE GENOMIC DNA]</scope>
    <source>
        <strain evidence="3 4">19-DSS-EL-015</strain>
    </source>
</reference>
<feature type="chain" id="PRO_5046656476" evidence="2">
    <location>
        <begin position="21"/>
        <end position="467"/>
    </location>
</feature>
<dbReference type="SUPFAM" id="SSF51905">
    <property type="entry name" value="FAD/NAD(P)-binding domain"/>
    <property type="match status" value="1"/>
</dbReference>
<dbReference type="EMBL" id="JBFCZG010000003">
    <property type="protein sequence ID" value="KAL3424063.1"/>
    <property type="molecule type" value="Genomic_DNA"/>
</dbReference>
<dbReference type="Proteomes" id="UP001629113">
    <property type="component" value="Unassembled WGS sequence"/>
</dbReference>
<dbReference type="Pfam" id="PF13450">
    <property type="entry name" value="NAD_binding_8"/>
    <property type="match status" value="1"/>
</dbReference>
<dbReference type="Gene3D" id="3.30.70.1990">
    <property type="match status" value="1"/>
</dbReference>
<comment type="caution">
    <text evidence="3">The sequence shown here is derived from an EMBL/GenBank/DDBJ whole genome shotgun (WGS) entry which is preliminary data.</text>
</comment>
<keyword evidence="1" id="KW-0560">Oxidoreductase</keyword>
<organism evidence="3 4">
    <name type="scientific">Phlyctema vagabunda</name>
    <dbReference type="NCBI Taxonomy" id="108571"/>
    <lineage>
        <taxon>Eukaryota</taxon>
        <taxon>Fungi</taxon>
        <taxon>Dikarya</taxon>
        <taxon>Ascomycota</taxon>
        <taxon>Pezizomycotina</taxon>
        <taxon>Leotiomycetes</taxon>
        <taxon>Helotiales</taxon>
        <taxon>Dermateaceae</taxon>
        <taxon>Phlyctema</taxon>
    </lineage>
</organism>
<dbReference type="InterPro" id="IPR036188">
    <property type="entry name" value="FAD/NAD-bd_sf"/>
</dbReference>